<evidence type="ECO:0000256" key="3">
    <source>
        <dbReference type="ARBA" id="ARBA00022989"/>
    </source>
</evidence>
<keyword evidence="2 5" id="KW-0812">Transmembrane</keyword>
<dbReference type="EMBL" id="CP029462">
    <property type="protein sequence ID" value="AXL21789.1"/>
    <property type="molecule type" value="Genomic_DNA"/>
</dbReference>
<dbReference type="GO" id="GO:0005886">
    <property type="term" value="C:plasma membrane"/>
    <property type="evidence" value="ECO:0007669"/>
    <property type="project" value="TreeGrafter"/>
</dbReference>
<proteinExistence type="predicted"/>
<feature type="transmembrane region" description="Helical" evidence="5">
    <location>
        <begin position="219"/>
        <end position="236"/>
    </location>
</feature>
<comment type="subcellular location">
    <subcellularLocation>
        <location evidence="1">Membrane</location>
        <topology evidence="1">Multi-pass membrane protein</topology>
    </subcellularLocation>
</comment>
<evidence type="ECO:0000313" key="6">
    <source>
        <dbReference type="EMBL" id="AXL21789.1"/>
    </source>
</evidence>
<feature type="transmembrane region" description="Helical" evidence="5">
    <location>
        <begin position="21"/>
        <end position="46"/>
    </location>
</feature>
<dbReference type="RefSeq" id="WP_107196550.1">
    <property type="nucleotide sequence ID" value="NZ_CP029462.1"/>
</dbReference>
<dbReference type="KEGG" id="meg:DKB62_09560"/>
<dbReference type="PANTHER" id="PTHR37955:SF1">
    <property type="entry name" value="DEP DOMAIN-CONTAINING PROTEIN"/>
    <property type="match status" value="1"/>
</dbReference>
<dbReference type="InterPro" id="IPR038665">
    <property type="entry name" value="Voltage-dep_anion_channel_sf"/>
</dbReference>
<reference evidence="6 7" key="1">
    <citation type="submission" date="2018-05" db="EMBL/GenBank/DDBJ databases">
        <title>Complete genome sequence of Megasphaera sp. AJH120T, isolated from the ceca of a chicken.</title>
        <authorList>
            <person name="Maki J."/>
            <person name="Looft T."/>
        </authorList>
    </citation>
    <scope>NUCLEOTIDE SEQUENCE [LARGE SCALE GENOMIC DNA]</scope>
    <source>
        <strain evidence="6 7">AJH120</strain>
    </source>
</reference>
<feature type="transmembrane region" description="Helical" evidence="5">
    <location>
        <begin position="123"/>
        <end position="140"/>
    </location>
</feature>
<evidence type="ECO:0000256" key="1">
    <source>
        <dbReference type="ARBA" id="ARBA00004141"/>
    </source>
</evidence>
<dbReference type="PANTHER" id="PTHR37955">
    <property type="entry name" value="TELLURITE RESISTANCE PROTEIN TEHA"/>
    <property type="match status" value="1"/>
</dbReference>
<feature type="transmembrane region" description="Helical" evidence="5">
    <location>
        <begin position="52"/>
        <end position="76"/>
    </location>
</feature>
<dbReference type="GO" id="GO:0046583">
    <property type="term" value="F:monoatomic cation efflux transmembrane transporter activity"/>
    <property type="evidence" value="ECO:0007669"/>
    <property type="project" value="TreeGrafter"/>
</dbReference>
<evidence type="ECO:0000313" key="7">
    <source>
        <dbReference type="Proteomes" id="UP000254337"/>
    </source>
</evidence>
<dbReference type="OrthoDB" id="958273at2"/>
<feature type="transmembrane region" description="Helical" evidence="5">
    <location>
        <begin position="274"/>
        <end position="293"/>
    </location>
</feature>
<protein>
    <submittedName>
        <fullName evidence="6">C4-dicarboxylate ABC transporter</fullName>
    </submittedName>
</protein>
<keyword evidence="3 5" id="KW-1133">Transmembrane helix</keyword>
<keyword evidence="4 5" id="KW-0472">Membrane</keyword>
<feature type="transmembrane region" description="Helical" evidence="5">
    <location>
        <begin position="299"/>
        <end position="320"/>
    </location>
</feature>
<accession>A0A346B0Z6</accession>
<evidence type="ECO:0000256" key="5">
    <source>
        <dbReference type="SAM" id="Phobius"/>
    </source>
</evidence>
<dbReference type="AlphaFoldDB" id="A0A346B0Z6"/>
<evidence type="ECO:0000256" key="4">
    <source>
        <dbReference type="ARBA" id="ARBA00023136"/>
    </source>
</evidence>
<dbReference type="InterPro" id="IPR004695">
    <property type="entry name" value="SLAC1/Mae1/Ssu1/TehA"/>
</dbReference>
<gene>
    <name evidence="6" type="ORF">DKB62_09560</name>
</gene>
<feature type="transmembrane region" description="Helical" evidence="5">
    <location>
        <begin position="152"/>
        <end position="170"/>
    </location>
</feature>
<evidence type="ECO:0000256" key="2">
    <source>
        <dbReference type="ARBA" id="ARBA00022692"/>
    </source>
</evidence>
<feature type="transmembrane region" description="Helical" evidence="5">
    <location>
        <begin position="182"/>
        <end position="207"/>
    </location>
</feature>
<organism evidence="6 7">
    <name type="scientific">Megasphaera stantonii</name>
    <dbReference type="NCBI Taxonomy" id="2144175"/>
    <lineage>
        <taxon>Bacteria</taxon>
        <taxon>Bacillati</taxon>
        <taxon>Bacillota</taxon>
        <taxon>Negativicutes</taxon>
        <taxon>Veillonellales</taxon>
        <taxon>Veillonellaceae</taxon>
        <taxon>Megasphaera</taxon>
    </lineage>
</organism>
<sequence length="335" mass="37554">MAQHIEIIEPDARGRIRKIGFVHFMSISTFAASMGYCGMCFGWRMAHQLWGAPAWIGEFFGACALVLYVLIFIRYFHKLRVDAAAVRAEWNSPTRVNFFGTFNVSTVLLAAVLAPYHHGLASFFWYAGLFIIMVFSWILLKHWLYDRQSVDSVTPAWLLAVLGPITIPIAGNILQNPGYHDISVFCVAIGLVTGIPVIALLFAHSVFGKTLSDAAQPSLMILMAPFGMGYITYSQTFSPDNFTALFINAGIFIFFPVAAKVLHVMRTSPFRMGWWASSFPTMAFANGVLHYSVDHPALWTQALAIFLLLFGTTLILYLSFKTLWAAIHKTLWKLY</sequence>
<dbReference type="Proteomes" id="UP000254337">
    <property type="component" value="Chromosome"/>
</dbReference>
<dbReference type="InterPro" id="IPR052951">
    <property type="entry name" value="Tellurite_res_ion_channel"/>
</dbReference>
<dbReference type="Pfam" id="PF03595">
    <property type="entry name" value="SLAC1"/>
    <property type="match status" value="1"/>
</dbReference>
<dbReference type="Gene3D" id="1.50.10.150">
    <property type="entry name" value="Voltage-dependent anion channel"/>
    <property type="match status" value="1"/>
</dbReference>
<feature type="transmembrane region" description="Helical" evidence="5">
    <location>
        <begin position="96"/>
        <end position="117"/>
    </location>
</feature>
<name>A0A346B0Z6_9FIRM</name>
<keyword evidence="7" id="KW-1185">Reference proteome</keyword>
<feature type="transmembrane region" description="Helical" evidence="5">
    <location>
        <begin position="242"/>
        <end position="262"/>
    </location>
</feature>